<gene>
    <name evidence="2" type="ORF">N791_09385</name>
</gene>
<evidence type="ECO:0000256" key="1">
    <source>
        <dbReference type="SAM" id="Phobius"/>
    </source>
</evidence>
<reference evidence="2 3" key="1">
    <citation type="submission" date="2013-08" db="EMBL/GenBank/DDBJ databases">
        <title>Genomic analysis of Lysobacter defluvii.</title>
        <authorList>
            <person name="Wang Q."/>
            <person name="Wang G."/>
        </authorList>
    </citation>
    <scope>NUCLEOTIDE SEQUENCE [LARGE SCALE GENOMIC DNA]</scope>
    <source>
        <strain evidence="2 3">IMMIB APB-9</strain>
    </source>
</reference>
<keyword evidence="1" id="KW-0472">Membrane</keyword>
<dbReference type="AlphaFoldDB" id="A0A0A0M6E7"/>
<organism evidence="2 3">
    <name type="scientific">Lysobacter defluvii IMMIB APB-9 = DSM 18482</name>
    <dbReference type="NCBI Taxonomy" id="1385515"/>
    <lineage>
        <taxon>Bacteria</taxon>
        <taxon>Pseudomonadati</taxon>
        <taxon>Pseudomonadota</taxon>
        <taxon>Gammaproteobacteria</taxon>
        <taxon>Lysobacterales</taxon>
        <taxon>Lysobacteraceae</taxon>
        <taxon>Novilysobacter</taxon>
    </lineage>
</organism>
<keyword evidence="3" id="KW-1185">Reference proteome</keyword>
<protein>
    <submittedName>
        <fullName evidence="2">Uncharacterized protein</fullName>
    </submittedName>
</protein>
<keyword evidence="1" id="KW-1133">Transmembrane helix</keyword>
<dbReference type="Proteomes" id="UP000030003">
    <property type="component" value="Unassembled WGS sequence"/>
</dbReference>
<dbReference type="STRING" id="1385515.GCA_000423325_01480"/>
<proteinExistence type="predicted"/>
<evidence type="ECO:0000313" key="2">
    <source>
        <dbReference type="EMBL" id="KGO97587.1"/>
    </source>
</evidence>
<comment type="caution">
    <text evidence="2">The sequence shown here is derived from an EMBL/GenBank/DDBJ whole genome shotgun (WGS) entry which is preliminary data.</text>
</comment>
<accession>A0A0A0M6E7</accession>
<keyword evidence="1" id="KW-0812">Transmembrane</keyword>
<name>A0A0A0M6E7_9GAMM</name>
<feature type="non-terminal residue" evidence="2">
    <location>
        <position position="249"/>
    </location>
</feature>
<sequence length="249" mass="26043">MSARAFLRVLALAVLVFGAAWLVAVLYWRARAVEVTAGQLVGWLLVLPLLLFAALLALRAMLRRRRARNVARSGQAVAGGENAAGDPVRPPDRPLYLHAAAVRTRAGDDPAAVVAALAQPVRPPLHPGLRDSMGLPVFAAAVDEADPDRMAGVLAGTAAGMPPRALRALSLLDAVAEELFLAAQSLQASASSAIVHDALERRGLHPHALHHSRSAQAPEAAPVAPPLQVRLLLPADWPAPAHVAAAARV</sequence>
<evidence type="ECO:0000313" key="3">
    <source>
        <dbReference type="Proteomes" id="UP000030003"/>
    </source>
</evidence>
<feature type="transmembrane region" description="Helical" evidence="1">
    <location>
        <begin position="42"/>
        <end position="62"/>
    </location>
</feature>
<dbReference type="EMBL" id="AVBH01000295">
    <property type="protein sequence ID" value="KGO97587.1"/>
    <property type="molecule type" value="Genomic_DNA"/>
</dbReference>